<comment type="function">
    <text evidence="3">Probably deamidates glutamine residues to glutamate on methyl-accepting chemotaxis receptors (MCPs), playing an important role in chemotaxis.</text>
</comment>
<dbReference type="InterPro" id="IPR005659">
    <property type="entry name" value="Chemorcpt_Glu_NH3ase_CheD"/>
</dbReference>
<reference evidence="4 5" key="1">
    <citation type="submission" date="2018-07" db="EMBL/GenBank/DDBJ databases">
        <title>Genomic Encyclopedia of Type Strains, Phase IV (KMG-IV): sequencing the most valuable type-strain genomes for metagenomic binning, comparative biology and taxonomic classification.</title>
        <authorList>
            <person name="Goeker M."/>
        </authorList>
    </citation>
    <scope>NUCLEOTIDE SEQUENCE [LARGE SCALE GENOMIC DNA]</scope>
    <source>
        <strain evidence="4 5">DSM 27696</strain>
    </source>
</reference>
<evidence type="ECO:0000256" key="2">
    <source>
        <dbReference type="ARBA" id="ARBA00022801"/>
    </source>
</evidence>
<keyword evidence="5" id="KW-1185">Reference proteome</keyword>
<name>A0A368XRV4_9BACI</name>
<keyword evidence="2 3" id="KW-0378">Hydrolase</keyword>
<dbReference type="InterPro" id="IPR011324">
    <property type="entry name" value="Cytotoxic_necrot_fac-like_cat"/>
</dbReference>
<evidence type="ECO:0000256" key="3">
    <source>
        <dbReference type="HAMAP-Rule" id="MF_01440"/>
    </source>
</evidence>
<dbReference type="InterPro" id="IPR038592">
    <property type="entry name" value="CheD-like_sf"/>
</dbReference>
<comment type="caution">
    <text evidence="4">The sequence shown here is derived from an EMBL/GenBank/DDBJ whole genome shotgun (WGS) entry which is preliminary data.</text>
</comment>
<dbReference type="RefSeq" id="WP_114352685.1">
    <property type="nucleotide sequence ID" value="NZ_QPJJ01000006.1"/>
</dbReference>
<dbReference type="SUPFAM" id="SSF64438">
    <property type="entry name" value="CNF1/YfiH-like putative cysteine hydrolases"/>
    <property type="match status" value="1"/>
</dbReference>
<dbReference type="GO" id="GO:0050568">
    <property type="term" value="F:protein-glutamine glutaminase activity"/>
    <property type="evidence" value="ECO:0007669"/>
    <property type="project" value="UniProtKB-UniRule"/>
</dbReference>
<dbReference type="EC" id="3.5.1.44" evidence="3"/>
<dbReference type="Pfam" id="PF03975">
    <property type="entry name" value="CheD"/>
    <property type="match status" value="1"/>
</dbReference>
<dbReference type="CDD" id="cd16352">
    <property type="entry name" value="CheD"/>
    <property type="match status" value="1"/>
</dbReference>
<evidence type="ECO:0000256" key="1">
    <source>
        <dbReference type="ARBA" id="ARBA00022500"/>
    </source>
</evidence>
<comment type="similarity">
    <text evidence="3">Belongs to the CheD family.</text>
</comment>
<dbReference type="Proteomes" id="UP000252585">
    <property type="component" value="Unassembled WGS sequence"/>
</dbReference>
<dbReference type="PANTHER" id="PTHR35147:SF1">
    <property type="entry name" value="CHEMORECEPTOR GLUTAMINE DEAMIDASE CHED-RELATED"/>
    <property type="match status" value="1"/>
</dbReference>
<protein>
    <recommendedName>
        <fullName evidence="3">Probable chemoreceptor glutamine deamidase CheD</fullName>
        <ecNumber evidence="3">3.5.1.44</ecNumber>
    </recommendedName>
</protein>
<evidence type="ECO:0000313" key="4">
    <source>
        <dbReference type="EMBL" id="RCW70693.1"/>
    </source>
</evidence>
<organism evidence="4 5">
    <name type="scientific">Saliterribacillus persicus</name>
    <dbReference type="NCBI Taxonomy" id="930114"/>
    <lineage>
        <taxon>Bacteria</taxon>
        <taxon>Bacillati</taxon>
        <taxon>Bacillota</taxon>
        <taxon>Bacilli</taxon>
        <taxon>Bacillales</taxon>
        <taxon>Bacillaceae</taxon>
        <taxon>Saliterribacillus</taxon>
    </lineage>
</organism>
<dbReference type="OrthoDB" id="9807202at2"/>
<dbReference type="HAMAP" id="MF_01440">
    <property type="entry name" value="CheD"/>
    <property type="match status" value="1"/>
</dbReference>
<evidence type="ECO:0000313" key="5">
    <source>
        <dbReference type="Proteomes" id="UP000252585"/>
    </source>
</evidence>
<gene>
    <name evidence="3" type="primary">cheD</name>
    <name evidence="4" type="ORF">DFR57_10690</name>
</gene>
<keyword evidence="1 3" id="KW-0145">Chemotaxis</keyword>
<accession>A0A368XRV4</accession>
<dbReference type="EMBL" id="QPJJ01000006">
    <property type="protein sequence ID" value="RCW70693.1"/>
    <property type="molecule type" value="Genomic_DNA"/>
</dbReference>
<dbReference type="Gene3D" id="3.30.1330.200">
    <property type="match status" value="1"/>
</dbReference>
<proteinExistence type="inferred from homology"/>
<comment type="catalytic activity">
    <reaction evidence="3">
        <text>L-glutaminyl-[protein] + H2O = L-glutamyl-[protein] + NH4(+)</text>
        <dbReference type="Rhea" id="RHEA:16441"/>
        <dbReference type="Rhea" id="RHEA-COMP:10207"/>
        <dbReference type="Rhea" id="RHEA-COMP:10208"/>
        <dbReference type="ChEBI" id="CHEBI:15377"/>
        <dbReference type="ChEBI" id="CHEBI:28938"/>
        <dbReference type="ChEBI" id="CHEBI:29973"/>
        <dbReference type="ChEBI" id="CHEBI:30011"/>
        <dbReference type="EC" id="3.5.1.44"/>
    </reaction>
</comment>
<dbReference type="AlphaFoldDB" id="A0A368XRV4"/>
<dbReference type="PANTHER" id="PTHR35147">
    <property type="entry name" value="CHEMORECEPTOR GLUTAMINE DEAMIDASE CHED-RELATED"/>
    <property type="match status" value="1"/>
</dbReference>
<dbReference type="GO" id="GO:0006935">
    <property type="term" value="P:chemotaxis"/>
    <property type="evidence" value="ECO:0007669"/>
    <property type="project" value="UniProtKB-UniRule"/>
</dbReference>
<sequence length="165" mass="17828">MNLLGEIVKVGIADLKVANSPEILKTSGLGSCVGVCVYDLKNQIAGLAHVMLPDSTTNNRVDFNQMKYADTAIELLVHLLLEGGAKKYNLKAKIAGGAQMFAFSNNNQMLRVGERNVEAVLTKLEELKIPLLAEDVGGNKGRTIEFFCESGTLRIKTVYSGVAEI</sequence>